<evidence type="ECO:0000313" key="2">
    <source>
        <dbReference type="EMBL" id="SBW12376.1"/>
    </source>
</evidence>
<proteinExistence type="predicted"/>
<gene>
    <name evidence="2" type="ORF">KM92DES2_20465</name>
</gene>
<accession>A0A212KKX4</accession>
<feature type="coiled-coil region" evidence="1">
    <location>
        <begin position="51"/>
        <end position="78"/>
    </location>
</feature>
<keyword evidence="1" id="KW-0175">Coiled coil</keyword>
<protein>
    <submittedName>
        <fullName evidence="2">Uncharacterized protein</fullName>
    </submittedName>
</protein>
<sequence>MTNENNNCISAMLHMQTGAPEAASHARHGQIAGQPLSGLDEASARALRSLAKDGEGLVTALEARLDSLQEAFMDMLNTQLEERHLRPEDRLHMYVSPEGTLVVEGNDNDANLLCDIITRKPDLQKSFKQMAQVAMLSHGVELATQIHNDIIDQVEDANPLLGHYHMCLKGPLSHFYIR</sequence>
<name>A0A212KKX4_9BACT</name>
<dbReference type="EMBL" id="FLUP01000002">
    <property type="protein sequence ID" value="SBW12376.1"/>
    <property type="molecule type" value="Genomic_DNA"/>
</dbReference>
<evidence type="ECO:0000256" key="1">
    <source>
        <dbReference type="SAM" id="Coils"/>
    </source>
</evidence>
<organism evidence="2">
    <name type="scientific">uncultured Desulfovibrio sp</name>
    <dbReference type="NCBI Taxonomy" id="167968"/>
    <lineage>
        <taxon>Bacteria</taxon>
        <taxon>Pseudomonadati</taxon>
        <taxon>Thermodesulfobacteriota</taxon>
        <taxon>Desulfovibrionia</taxon>
        <taxon>Desulfovibrionales</taxon>
        <taxon>Desulfovibrionaceae</taxon>
        <taxon>Desulfovibrio</taxon>
        <taxon>environmental samples</taxon>
    </lineage>
</organism>
<dbReference type="RefSeq" id="WP_227118353.1">
    <property type="nucleotide sequence ID" value="NZ_LT598928.1"/>
</dbReference>
<dbReference type="AlphaFoldDB" id="A0A212KKX4"/>
<reference evidence="2" key="1">
    <citation type="submission" date="2016-04" db="EMBL/GenBank/DDBJ databases">
        <authorList>
            <person name="Evans L.H."/>
            <person name="Alamgir A."/>
            <person name="Owens N."/>
            <person name="Weber N.D."/>
            <person name="Virtaneva K."/>
            <person name="Barbian K."/>
            <person name="Babar A."/>
            <person name="Rosenke K."/>
        </authorList>
    </citation>
    <scope>NUCLEOTIDE SEQUENCE</scope>
    <source>
        <strain evidence="2">92-2</strain>
    </source>
</reference>